<dbReference type="PANTHER" id="PTHR11079">
    <property type="entry name" value="CYTOSINE DEAMINASE FAMILY MEMBER"/>
    <property type="match status" value="1"/>
</dbReference>
<evidence type="ECO:0000313" key="5">
    <source>
        <dbReference type="Proteomes" id="UP000198406"/>
    </source>
</evidence>
<dbReference type="SUPFAM" id="SSF53927">
    <property type="entry name" value="Cytidine deaminase-like"/>
    <property type="match status" value="1"/>
</dbReference>
<feature type="domain" description="CMP/dCMP-type deaminase" evidence="3">
    <location>
        <begin position="14"/>
        <end position="179"/>
    </location>
</feature>
<keyword evidence="1" id="KW-0378">Hydrolase</keyword>
<dbReference type="EMBL" id="BDSP01000123">
    <property type="protein sequence ID" value="GAX17891.1"/>
    <property type="molecule type" value="Genomic_DNA"/>
</dbReference>
<dbReference type="InParanoid" id="A0A1Z5JVZ4"/>
<dbReference type="PROSITE" id="PS51747">
    <property type="entry name" value="CYT_DCMP_DEAMINASES_2"/>
    <property type="match status" value="1"/>
</dbReference>
<dbReference type="GO" id="GO:0052717">
    <property type="term" value="F:tRNA-specific adenosine-34 deaminase activity"/>
    <property type="evidence" value="ECO:0007669"/>
    <property type="project" value="UniProtKB-EC"/>
</dbReference>
<dbReference type="InterPro" id="IPR016193">
    <property type="entry name" value="Cytidine_deaminase-like"/>
</dbReference>
<gene>
    <name evidence="4" type="ORF">FisN_18Hh096</name>
</gene>
<evidence type="ECO:0000313" key="4">
    <source>
        <dbReference type="EMBL" id="GAX17891.1"/>
    </source>
</evidence>
<dbReference type="PANTHER" id="PTHR11079:SF149">
    <property type="entry name" value="TRNA-SPECIFIC ADENOSINE DEAMINASE 2"/>
    <property type="match status" value="1"/>
</dbReference>
<dbReference type="FunCoup" id="A0A1Z5JVZ4">
    <property type="interactions" value="165"/>
</dbReference>
<dbReference type="Proteomes" id="UP000198406">
    <property type="component" value="Unassembled WGS sequence"/>
</dbReference>
<feature type="region of interest" description="Disordered" evidence="2">
    <location>
        <begin position="213"/>
        <end position="233"/>
    </location>
</feature>
<name>A0A1Z5JVZ4_FISSO</name>
<dbReference type="AlphaFoldDB" id="A0A1Z5JVZ4"/>
<reference evidence="4 5" key="1">
    <citation type="journal article" date="2015" name="Plant Cell">
        <title>Oil accumulation by the oleaginous diatom Fistulifera solaris as revealed by the genome and transcriptome.</title>
        <authorList>
            <person name="Tanaka T."/>
            <person name="Maeda Y."/>
            <person name="Veluchamy A."/>
            <person name="Tanaka M."/>
            <person name="Abida H."/>
            <person name="Marechal E."/>
            <person name="Bowler C."/>
            <person name="Muto M."/>
            <person name="Sunaga Y."/>
            <person name="Tanaka M."/>
            <person name="Yoshino T."/>
            <person name="Taniguchi T."/>
            <person name="Fukuda Y."/>
            <person name="Nemoto M."/>
            <person name="Matsumoto M."/>
            <person name="Wong P.S."/>
            <person name="Aburatani S."/>
            <person name="Fujibuchi W."/>
        </authorList>
    </citation>
    <scope>NUCLEOTIDE SEQUENCE [LARGE SCALE GENOMIC DNA]</scope>
    <source>
        <strain evidence="4 5">JPCC DA0580</strain>
    </source>
</reference>
<dbReference type="OrthoDB" id="1701769at2759"/>
<dbReference type="GO" id="GO:0046872">
    <property type="term" value="F:metal ion binding"/>
    <property type="evidence" value="ECO:0007669"/>
    <property type="project" value="UniProtKB-KW"/>
</dbReference>
<accession>A0A1Z5JVZ4</accession>
<dbReference type="Gene3D" id="3.40.140.10">
    <property type="entry name" value="Cytidine Deaminase, domain 2"/>
    <property type="match status" value="1"/>
</dbReference>
<comment type="caution">
    <text evidence="4">The sequence shown here is derived from an EMBL/GenBank/DDBJ whole genome shotgun (WGS) entry which is preliminary data.</text>
</comment>
<evidence type="ECO:0000259" key="3">
    <source>
        <dbReference type="PROSITE" id="PS51747"/>
    </source>
</evidence>
<proteinExistence type="predicted"/>
<evidence type="ECO:0000256" key="1">
    <source>
        <dbReference type="ARBA" id="ARBA00022801"/>
    </source>
</evidence>
<evidence type="ECO:0000256" key="2">
    <source>
        <dbReference type="SAM" id="MobiDB-lite"/>
    </source>
</evidence>
<dbReference type="CDD" id="cd01285">
    <property type="entry name" value="nucleoside_deaminase"/>
    <property type="match status" value="1"/>
</dbReference>
<dbReference type="InterPro" id="IPR002125">
    <property type="entry name" value="CMP_dCMP_dom"/>
</dbReference>
<keyword evidence="5" id="KW-1185">Reference proteome</keyword>
<dbReference type="GO" id="GO:0002100">
    <property type="term" value="P:tRNA wobble adenosine to inosine editing"/>
    <property type="evidence" value="ECO:0007669"/>
    <property type="project" value="InterPro"/>
</dbReference>
<protein>
    <submittedName>
        <fullName evidence="4">tRNA-specific adenosine deaminase 2</fullName>
    </submittedName>
</protein>
<organism evidence="4 5">
    <name type="scientific">Fistulifera solaris</name>
    <name type="common">Oleaginous diatom</name>
    <dbReference type="NCBI Taxonomy" id="1519565"/>
    <lineage>
        <taxon>Eukaryota</taxon>
        <taxon>Sar</taxon>
        <taxon>Stramenopiles</taxon>
        <taxon>Ochrophyta</taxon>
        <taxon>Bacillariophyta</taxon>
        <taxon>Bacillariophyceae</taxon>
        <taxon>Bacillariophycidae</taxon>
        <taxon>Naviculales</taxon>
        <taxon>Naviculaceae</taxon>
        <taxon>Fistulifera</taxon>
    </lineage>
</organism>
<sequence length="233" mass="26144">MTPPTSSEDDTTRKNDEYYMRLALQVAQEALLFGEVPVGCILVHNDGTIVSHGANQVNATRDATRHAELVAIDRWWTGGVSSDQLRMSPQQYVQSAKINNLQEPALEKYFHNDNTIRSPDGRLQPSWGTQKQHPPDDLSQCHLYVTCEPCIMCAAALARMKIGRVVFGCRNDKFGGCGSILHVHQEDNGYPIVSGVLEHEAIALLRSFYSQENHQAPDEKRKRKENRLTDITS</sequence>
<dbReference type="Pfam" id="PF00383">
    <property type="entry name" value="dCMP_cyt_deam_1"/>
    <property type="match status" value="2"/>
</dbReference>